<evidence type="ECO:0000256" key="6">
    <source>
        <dbReference type="ARBA" id="ARBA00022777"/>
    </source>
</evidence>
<evidence type="ECO:0000256" key="10">
    <source>
        <dbReference type="PROSITE-ProRule" id="PRU10141"/>
    </source>
</evidence>
<evidence type="ECO:0000256" key="12">
    <source>
        <dbReference type="SAM" id="SignalP"/>
    </source>
</evidence>
<keyword evidence="4" id="KW-0677">Repeat</keyword>
<dbReference type="PROSITE" id="PS00107">
    <property type="entry name" value="PROTEIN_KINASE_ATP"/>
    <property type="match status" value="1"/>
</dbReference>
<dbReference type="FunFam" id="1.10.510.10:FF:001918">
    <property type="entry name" value="G-type lectin S-receptor-like serine/threonine-protein kinase SD2-5"/>
    <property type="match status" value="1"/>
</dbReference>
<keyword evidence="6" id="KW-0418">Kinase</keyword>
<evidence type="ECO:0000256" key="2">
    <source>
        <dbReference type="ARBA" id="ARBA00022679"/>
    </source>
</evidence>
<dbReference type="InterPro" id="IPR008271">
    <property type="entry name" value="Ser/Thr_kinase_AS"/>
</dbReference>
<keyword evidence="8" id="KW-0675">Receptor</keyword>
<feature type="domain" description="Protein kinase" evidence="13">
    <location>
        <begin position="325"/>
        <end position="579"/>
    </location>
</feature>
<dbReference type="InterPro" id="IPR017441">
    <property type="entry name" value="Protein_kinase_ATP_BS"/>
</dbReference>
<keyword evidence="7 10" id="KW-0067">ATP-binding</keyword>
<evidence type="ECO:0008006" key="17">
    <source>
        <dbReference type="Google" id="ProtNLM"/>
    </source>
</evidence>
<feature type="transmembrane region" description="Helical" evidence="11">
    <location>
        <begin position="271"/>
        <end position="292"/>
    </location>
</feature>
<evidence type="ECO:0000256" key="8">
    <source>
        <dbReference type="ARBA" id="ARBA00023170"/>
    </source>
</evidence>
<evidence type="ECO:0000313" key="16">
    <source>
        <dbReference type="Proteomes" id="UP001229421"/>
    </source>
</evidence>
<dbReference type="SMART" id="SM00220">
    <property type="entry name" value="S_TKc"/>
    <property type="match status" value="1"/>
</dbReference>
<dbReference type="Gene3D" id="1.10.510.10">
    <property type="entry name" value="Transferase(Phosphotransferase) domain 1"/>
    <property type="match status" value="1"/>
</dbReference>
<dbReference type="InterPro" id="IPR000719">
    <property type="entry name" value="Prot_kinase_dom"/>
</dbReference>
<dbReference type="InterPro" id="IPR011009">
    <property type="entry name" value="Kinase-like_dom_sf"/>
</dbReference>
<evidence type="ECO:0000256" key="3">
    <source>
        <dbReference type="ARBA" id="ARBA00022729"/>
    </source>
</evidence>
<dbReference type="PROSITE" id="PS51473">
    <property type="entry name" value="GNK2"/>
    <property type="match status" value="2"/>
</dbReference>
<dbReference type="GO" id="GO:0005524">
    <property type="term" value="F:ATP binding"/>
    <property type="evidence" value="ECO:0007669"/>
    <property type="project" value="UniProtKB-UniRule"/>
</dbReference>
<reference evidence="15" key="1">
    <citation type="journal article" date="2023" name="bioRxiv">
        <title>Improved chromosome-level genome assembly for marigold (Tagetes erecta).</title>
        <authorList>
            <person name="Jiang F."/>
            <person name="Yuan L."/>
            <person name="Wang S."/>
            <person name="Wang H."/>
            <person name="Xu D."/>
            <person name="Wang A."/>
            <person name="Fan W."/>
        </authorList>
    </citation>
    <scope>NUCLEOTIDE SEQUENCE</scope>
    <source>
        <strain evidence="15">WSJ</strain>
        <tissue evidence="15">Leaf</tissue>
    </source>
</reference>
<evidence type="ECO:0000259" key="14">
    <source>
        <dbReference type="PROSITE" id="PS51473"/>
    </source>
</evidence>
<feature type="domain" description="Gnk2-homologous" evidence="14">
    <location>
        <begin position="142"/>
        <end position="248"/>
    </location>
</feature>
<keyword evidence="3 12" id="KW-0732">Signal</keyword>
<dbReference type="InterPro" id="IPR002902">
    <property type="entry name" value="GNK2"/>
</dbReference>
<dbReference type="InterPro" id="IPR038408">
    <property type="entry name" value="GNK2_sf"/>
</dbReference>
<dbReference type="GO" id="GO:0004674">
    <property type="term" value="F:protein serine/threonine kinase activity"/>
    <property type="evidence" value="ECO:0007669"/>
    <property type="project" value="UniProtKB-KW"/>
</dbReference>
<feature type="signal peptide" evidence="12">
    <location>
        <begin position="1"/>
        <end position="20"/>
    </location>
</feature>
<gene>
    <name evidence="15" type="ORF">QVD17_23857</name>
</gene>
<sequence length="579" mass="65404">MENRWLVSLLVVVMVVITMAEQVMTSQPTDRSSTLIVYFCSVYTGRSPKYFLSNLNTTLSSLRKQLTNGSRYATARTLLNGESVWGLVSCRAYTNTADCVACFNYAVDQLKVCALGNGGGAFYSDCDLRYENGNSLYTEANYRARVKLCGNPSSPQPIKFSKAVERLLSDLQIVAPRTRTFYAASVRKLVASDDETVYAIAQCNLNISRNVCSQCLKFRSRSLYDCLPATSGRVADNGCFMRYDTTPFFGQNQTTDITSLLRDEYSRKMRYIIMVAGGGVSFLFLALAFFVWHRRWNKRGRRQQVSVNGIVSYSYKHLQLATNNFSVENFIGKGGFGEVFKAIFGDKKVVAVKRLKVGYARGKAGFENEILLVSRIHHRNLLGLLGWCSEGSNLLLVLEYMSNGSLDRFLWGEKSGTLNWRRRYDIILGTSKGLAHLHKEFHVRIVHRDIKSSNILLDDDFQPKIADFGLARFHPEDQSHVTTNFAGTLGYTAPEYLLYGTLSDKVDTFSFGIVILEVISGRKCSYRNFDETSTDCLLEYDIHRIFKAFKCFPKVKGNRVDVLCMLIKISDALFVLLFN</sequence>
<keyword evidence="11" id="KW-0472">Membrane</keyword>
<dbReference type="EMBL" id="JAUHHV010000006">
    <property type="protein sequence ID" value="KAK1421492.1"/>
    <property type="molecule type" value="Genomic_DNA"/>
</dbReference>
<dbReference type="Pfam" id="PF00069">
    <property type="entry name" value="Pkinase"/>
    <property type="match status" value="1"/>
</dbReference>
<evidence type="ECO:0000259" key="13">
    <source>
        <dbReference type="PROSITE" id="PS50011"/>
    </source>
</evidence>
<evidence type="ECO:0000256" key="7">
    <source>
        <dbReference type="ARBA" id="ARBA00022840"/>
    </source>
</evidence>
<keyword evidence="9" id="KW-0325">Glycoprotein</keyword>
<evidence type="ECO:0000313" key="15">
    <source>
        <dbReference type="EMBL" id="KAK1421492.1"/>
    </source>
</evidence>
<dbReference type="CDD" id="cd23509">
    <property type="entry name" value="Gnk2-like"/>
    <property type="match status" value="2"/>
</dbReference>
<feature type="binding site" evidence="10">
    <location>
        <position position="353"/>
    </location>
    <ligand>
        <name>ATP</name>
        <dbReference type="ChEBI" id="CHEBI:30616"/>
    </ligand>
</feature>
<evidence type="ECO:0000256" key="5">
    <source>
        <dbReference type="ARBA" id="ARBA00022741"/>
    </source>
</evidence>
<dbReference type="AlphaFoldDB" id="A0AAD8KEJ9"/>
<dbReference type="Proteomes" id="UP001229421">
    <property type="component" value="Unassembled WGS sequence"/>
</dbReference>
<evidence type="ECO:0000256" key="1">
    <source>
        <dbReference type="ARBA" id="ARBA00022527"/>
    </source>
</evidence>
<name>A0AAD8KEJ9_TARER</name>
<keyword evidence="11" id="KW-0812">Transmembrane</keyword>
<dbReference type="PANTHER" id="PTHR47973">
    <property type="entry name" value="CYSTEINE-RICH RECEPTOR-LIKE PROTEIN KINASE 3"/>
    <property type="match status" value="1"/>
</dbReference>
<keyword evidence="1" id="KW-0723">Serine/threonine-protein kinase</keyword>
<evidence type="ECO:0000256" key="4">
    <source>
        <dbReference type="ARBA" id="ARBA00022737"/>
    </source>
</evidence>
<protein>
    <recommendedName>
        <fullName evidence="17">Cysteine-rich receptor-like protein kinase 2</fullName>
    </recommendedName>
</protein>
<comment type="caution">
    <text evidence="15">The sequence shown here is derived from an EMBL/GenBank/DDBJ whole genome shotgun (WGS) entry which is preliminary data.</text>
</comment>
<proteinExistence type="predicted"/>
<accession>A0AAD8KEJ9</accession>
<keyword evidence="5 10" id="KW-0547">Nucleotide-binding</keyword>
<evidence type="ECO:0000256" key="11">
    <source>
        <dbReference type="SAM" id="Phobius"/>
    </source>
</evidence>
<evidence type="ECO:0000256" key="9">
    <source>
        <dbReference type="ARBA" id="ARBA00023180"/>
    </source>
</evidence>
<keyword evidence="2" id="KW-0808">Transferase</keyword>
<dbReference type="PROSITE" id="PS00108">
    <property type="entry name" value="PROTEIN_KINASE_ST"/>
    <property type="match status" value="1"/>
</dbReference>
<feature type="domain" description="Gnk2-homologous" evidence="14">
    <location>
        <begin position="33"/>
        <end position="135"/>
    </location>
</feature>
<dbReference type="InterPro" id="IPR052059">
    <property type="entry name" value="CR_Ser/Thr_kinase"/>
</dbReference>
<keyword evidence="16" id="KW-1185">Reference proteome</keyword>
<dbReference type="Pfam" id="PF01657">
    <property type="entry name" value="Stress-antifung"/>
    <property type="match status" value="2"/>
</dbReference>
<keyword evidence="11" id="KW-1133">Transmembrane helix</keyword>
<dbReference type="Gene3D" id="3.30.430.20">
    <property type="entry name" value="Gnk2 domain, C-X8-C-X2-C motif"/>
    <property type="match status" value="2"/>
</dbReference>
<dbReference type="FunFam" id="3.30.200.20:FF:000162">
    <property type="entry name" value="Adenine nucleotide alpha hydrolase-like domain kinase"/>
    <property type="match status" value="1"/>
</dbReference>
<dbReference type="PROSITE" id="PS50011">
    <property type="entry name" value="PROTEIN_KINASE_DOM"/>
    <property type="match status" value="1"/>
</dbReference>
<dbReference type="SUPFAM" id="SSF56112">
    <property type="entry name" value="Protein kinase-like (PK-like)"/>
    <property type="match status" value="1"/>
</dbReference>
<feature type="chain" id="PRO_5041917775" description="Cysteine-rich receptor-like protein kinase 2" evidence="12">
    <location>
        <begin position="21"/>
        <end position="579"/>
    </location>
</feature>
<dbReference type="Gene3D" id="3.30.200.20">
    <property type="entry name" value="Phosphorylase Kinase, domain 1"/>
    <property type="match status" value="1"/>
</dbReference>
<organism evidence="15 16">
    <name type="scientific">Tagetes erecta</name>
    <name type="common">African marigold</name>
    <dbReference type="NCBI Taxonomy" id="13708"/>
    <lineage>
        <taxon>Eukaryota</taxon>
        <taxon>Viridiplantae</taxon>
        <taxon>Streptophyta</taxon>
        <taxon>Embryophyta</taxon>
        <taxon>Tracheophyta</taxon>
        <taxon>Spermatophyta</taxon>
        <taxon>Magnoliopsida</taxon>
        <taxon>eudicotyledons</taxon>
        <taxon>Gunneridae</taxon>
        <taxon>Pentapetalae</taxon>
        <taxon>asterids</taxon>
        <taxon>campanulids</taxon>
        <taxon>Asterales</taxon>
        <taxon>Asteraceae</taxon>
        <taxon>Asteroideae</taxon>
        <taxon>Heliantheae alliance</taxon>
        <taxon>Tageteae</taxon>
        <taxon>Tagetes</taxon>
    </lineage>
</organism>